<evidence type="ECO:0000313" key="3">
    <source>
        <dbReference type="Proteomes" id="UP000701702"/>
    </source>
</evidence>
<evidence type="ECO:0000256" key="1">
    <source>
        <dbReference type="SAM" id="MobiDB-lite"/>
    </source>
</evidence>
<name>A0ABM8WBH0_9BURK</name>
<sequence>MSERDKGKDESARNRPNPIALQKALKGVDYPATRGALVSAARESGADDEIVDALEAIPEKRYEDPAQVSEAVAHRRE</sequence>
<dbReference type="InterPro" id="IPR021527">
    <property type="entry name" value="DUF2795"/>
</dbReference>
<keyword evidence="3" id="KW-1185">Reference proteome</keyword>
<protein>
    <recommendedName>
        <fullName evidence="4">DUF2795 domain-containing protein</fullName>
    </recommendedName>
</protein>
<feature type="region of interest" description="Disordered" evidence="1">
    <location>
        <begin position="1"/>
        <end position="26"/>
    </location>
</feature>
<feature type="region of interest" description="Disordered" evidence="1">
    <location>
        <begin position="56"/>
        <end position="77"/>
    </location>
</feature>
<feature type="compositionally biased region" description="Basic and acidic residues" evidence="1">
    <location>
        <begin position="1"/>
        <end position="13"/>
    </location>
</feature>
<evidence type="ECO:0008006" key="4">
    <source>
        <dbReference type="Google" id="ProtNLM"/>
    </source>
</evidence>
<accession>A0ABM8WBH0</accession>
<dbReference type="Pfam" id="PF11387">
    <property type="entry name" value="DUF2795"/>
    <property type="match status" value="1"/>
</dbReference>
<dbReference type="RefSeq" id="WP_140953310.1">
    <property type="nucleotide sequence ID" value="NZ_CAJZAF010000002.1"/>
</dbReference>
<reference evidence="2 3" key="1">
    <citation type="submission" date="2021-08" db="EMBL/GenBank/DDBJ databases">
        <authorList>
            <person name="Peeters C."/>
        </authorList>
    </citation>
    <scope>NUCLEOTIDE SEQUENCE [LARGE SCALE GENOMIC DNA]</scope>
    <source>
        <strain evidence="2 3">LMG 23994</strain>
    </source>
</reference>
<comment type="caution">
    <text evidence="2">The sequence shown here is derived from an EMBL/GenBank/DDBJ whole genome shotgun (WGS) entry which is preliminary data.</text>
</comment>
<organism evidence="2 3">
    <name type="scientific">Cupriavidus pinatubonensis</name>
    <dbReference type="NCBI Taxonomy" id="248026"/>
    <lineage>
        <taxon>Bacteria</taxon>
        <taxon>Pseudomonadati</taxon>
        <taxon>Pseudomonadota</taxon>
        <taxon>Betaproteobacteria</taxon>
        <taxon>Burkholderiales</taxon>
        <taxon>Burkholderiaceae</taxon>
        <taxon>Cupriavidus</taxon>
    </lineage>
</organism>
<dbReference type="Proteomes" id="UP000701702">
    <property type="component" value="Unassembled WGS sequence"/>
</dbReference>
<evidence type="ECO:0000313" key="2">
    <source>
        <dbReference type="EMBL" id="CAG9164594.1"/>
    </source>
</evidence>
<proteinExistence type="predicted"/>
<dbReference type="EMBL" id="CAJZAF010000002">
    <property type="protein sequence ID" value="CAG9164594.1"/>
    <property type="molecule type" value="Genomic_DNA"/>
</dbReference>
<gene>
    <name evidence="2" type="ORF">LMG23994_00427</name>
</gene>